<proteinExistence type="predicted"/>
<feature type="region of interest" description="Disordered" evidence="1">
    <location>
        <begin position="57"/>
        <end position="93"/>
    </location>
</feature>
<feature type="non-terminal residue" evidence="3">
    <location>
        <position position="143"/>
    </location>
</feature>
<comment type="caution">
    <text evidence="3">The sequence shown here is derived from an EMBL/GenBank/DDBJ whole genome shotgun (WGS) entry which is preliminary data.</text>
</comment>
<keyword evidence="4" id="KW-1185">Reference proteome</keyword>
<evidence type="ECO:0000256" key="1">
    <source>
        <dbReference type="SAM" id="MobiDB-lite"/>
    </source>
</evidence>
<keyword evidence="2" id="KW-1133">Transmembrane helix</keyword>
<evidence type="ECO:0000256" key="2">
    <source>
        <dbReference type="SAM" id="Phobius"/>
    </source>
</evidence>
<sequence>MSQVNIPTDKPLPSISPPSYEEVLALSSSEASNVNNSHINIGSTLITPLPLPSAPSAEDLLFEHEAPKPQLPSSQQTNIPQSPSSQQINIQNTQEEMKPATKSMNAFFEPLQNRYNWSSWAWLLFINVPTSLLALSWILITLI</sequence>
<keyword evidence="2" id="KW-0812">Transmembrane</keyword>
<keyword evidence="2" id="KW-0472">Membrane</keyword>
<organism evidence="3 4">
    <name type="scientific">Ambispora leptoticha</name>
    <dbReference type="NCBI Taxonomy" id="144679"/>
    <lineage>
        <taxon>Eukaryota</taxon>
        <taxon>Fungi</taxon>
        <taxon>Fungi incertae sedis</taxon>
        <taxon>Mucoromycota</taxon>
        <taxon>Glomeromycotina</taxon>
        <taxon>Glomeromycetes</taxon>
        <taxon>Archaeosporales</taxon>
        <taxon>Ambisporaceae</taxon>
        <taxon>Ambispora</taxon>
    </lineage>
</organism>
<accession>A0A9N9IN51</accession>
<evidence type="ECO:0000313" key="3">
    <source>
        <dbReference type="EMBL" id="CAG8742740.1"/>
    </source>
</evidence>
<protein>
    <submittedName>
        <fullName evidence="3">1558_t:CDS:1</fullName>
    </submittedName>
</protein>
<feature type="region of interest" description="Disordered" evidence="1">
    <location>
        <begin position="1"/>
        <end position="27"/>
    </location>
</feature>
<dbReference type="AlphaFoldDB" id="A0A9N9IN51"/>
<dbReference type="EMBL" id="CAJVPS010036167">
    <property type="protein sequence ID" value="CAG8742740.1"/>
    <property type="molecule type" value="Genomic_DNA"/>
</dbReference>
<name>A0A9N9IN51_9GLOM</name>
<gene>
    <name evidence="3" type="ORF">ALEPTO_LOCUS13015</name>
</gene>
<feature type="compositionally biased region" description="Low complexity" evidence="1">
    <location>
        <begin position="72"/>
        <end position="93"/>
    </location>
</feature>
<feature type="transmembrane region" description="Helical" evidence="2">
    <location>
        <begin position="120"/>
        <end position="140"/>
    </location>
</feature>
<dbReference type="Proteomes" id="UP000789508">
    <property type="component" value="Unassembled WGS sequence"/>
</dbReference>
<reference evidence="3" key="1">
    <citation type="submission" date="2021-06" db="EMBL/GenBank/DDBJ databases">
        <authorList>
            <person name="Kallberg Y."/>
            <person name="Tangrot J."/>
            <person name="Rosling A."/>
        </authorList>
    </citation>
    <scope>NUCLEOTIDE SEQUENCE</scope>
    <source>
        <strain evidence="3">FL130A</strain>
    </source>
</reference>
<evidence type="ECO:0000313" key="4">
    <source>
        <dbReference type="Proteomes" id="UP000789508"/>
    </source>
</evidence>